<comment type="similarity">
    <text evidence="2 10">Belongs to the disproportionating enzyme family.</text>
</comment>
<evidence type="ECO:0000256" key="7">
    <source>
        <dbReference type="ARBA" id="ARBA00023277"/>
    </source>
</evidence>
<protein>
    <recommendedName>
        <fullName evidence="4 10">4-alpha-glucanotransferase</fullName>
        <ecNumber evidence="3 10">2.4.1.25</ecNumber>
    </recommendedName>
    <alternativeName>
        <fullName evidence="8 10">Amylomaltase</fullName>
    </alternativeName>
    <alternativeName>
        <fullName evidence="9 10">Disproportionating enzyme</fullName>
    </alternativeName>
</protein>
<comment type="catalytic activity">
    <reaction evidence="1 10">
        <text>Transfers a segment of a (1-&gt;4)-alpha-D-glucan to a new position in an acceptor, which may be glucose or a (1-&gt;4)-alpha-D-glucan.</text>
        <dbReference type="EC" id="2.4.1.25"/>
    </reaction>
</comment>
<dbReference type="AlphaFoldDB" id="A0A2K8L599"/>
<dbReference type="Proteomes" id="UP000231701">
    <property type="component" value="Chromosome"/>
</dbReference>
<name>A0A2K8L599_MARES</name>
<evidence type="ECO:0000256" key="5">
    <source>
        <dbReference type="ARBA" id="ARBA00022676"/>
    </source>
</evidence>
<dbReference type="InterPro" id="IPR003385">
    <property type="entry name" value="Glyco_hydro_77"/>
</dbReference>
<proteinExistence type="inferred from homology"/>
<dbReference type="NCBIfam" id="NF011079">
    <property type="entry name" value="PRK14508.1-2"/>
    <property type="match status" value="1"/>
</dbReference>
<evidence type="ECO:0000313" key="12">
    <source>
        <dbReference type="Proteomes" id="UP000231701"/>
    </source>
</evidence>
<dbReference type="RefSeq" id="WP_100277303.1">
    <property type="nucleotide sequence ID" value="NZ_CP018799.1"/>
</dbReference>
<dbReference type="PANTHER" id="PTHR32438:SF5">
    <property type="entry name" value="4-ALPHA-GLUCANOTRANSFERASE DPE1, CHLOROPLASTIC_AMYLOPLASTIC"/>
    <property type="match status" value="1"/>
</dbReference>
<dbReference type="NCBIfam" id="NF011080">
    <property type="entry name" value="PRK14508.1-3"/>
    <property type="match status" value="1"/>
</dbReference>
<gene>
    <name evidence="11" type="ORF">Ga0123461_0986</name>
</gene>
<evidence type="ECO:0000256" key="2">
    <source>
        <dbReference type="ARBA" id="ARBA00005684"/>
    </source>
</evidence>
<dbReference type="GO" id="GO:0005975">
    <property type="term" value="P:carbohydrate metabolic process"/>
    <property type="evidence" value="ECO:0007669"/>
    <property type="project" value="InterPro"/>
</dbReference>
<evidence type="ECO:0000313" key="11">
    <source>
        <dbReference type="EMBL" id="ATX79406.1"/>
    </source>
</evidence>
<keyword evidence="12" id="KW-1185">Reference proteome</keyword>
<organism evidence="11 12">
    <name type="scientific">Mariprofundus aestuarium</name>
    <dbReference type="NCBI Taxonomy" id="1921086"/>
    <lineage>
        <taxon>Bacteria</taxon>
        <taxon>Pseudomonadati</taxon>
        <taxon>Pseudomonadota</taxon>
        <taxon>Candidatius Mariprofundia</taxon>
        <taxon>Mariprofundales</taxon>
        <taxon>Mariprofundaceae</taxon>
        <taxon>Mariprofundus</taxon>
    </lineage>
</organism>
<sequence length="492" mass="56420">MNSWIDRRRSAVLLHISSLPGPFHKGVLGSEAKVFIDRIGKAGFSVWQFLPLGPTHGHGSPYESLSSFAGNPDFIDLRECISRGWLDKESLKQCDSAELHAAMRKKAARRFWKQVKTDAELAGSIDAFCSAHEYWLNDFALFSALKEALQDRAWWQWPEDLRDRHPEGIKSARNEYRELVEQAIFEQYLFDCQWHGLKDYAESQGVQLFGDLPIYVAHDSADVWSHREYFTINEKGLCVEVAGVPPDYFSETGQRWGNPLYHWDCMQEEGFSWWTERVRQQLERMHMLRIDHFRALEAFWVIPGESEDGIIGEWRPAPGDAMLQTLQEKLGRLPLIAEDLGIITDEVTALRRKYGLPGMKILQFAFGGDDNNPYLPKNHRKNSVVYTGTHDNDTTVGWFESCDEQTRNQALAVLHNAKAEDMPWALIECALASIARLAVIPMQDLLELGAEAKFNTPGTLGGNWSWRLQEIPKAGCCCWRMSRQLNRLYKRI</sequence>
<keyword evidence="5 10" id="KW-0328">Glycosyltransferase</keyword>
<dbReference type="EMBL" id="CP018799">
    <property type="protein sequence ID" value="ATX79406.1"/>
    <property type="molecule type" value="Genomic_DNA"/>
</dbReference>
<dbReference type="PANTHER" id="PTHR32438">
    <property type="entry name" value="4-ALPHA-GLUCANOTRANSFERASE DPE1, CHLOROPLASTIC/AMYLOPLASTIC"/>
    <property type="match status" value="1"/>
</dbReference>
<evidence type="ECO:0000256" key="1">
    <source>
        <dbReference type="ARBA" id="ARBA00000439"/>
    </source>
</evidence>
<dbReference type="Pfam" id="PF02446">
    <property type="entry name" value="Glyco_hydro_77"/>
    <property type="match status" value="1"/>
</dbReference>
<keyword evidence="7 10" id="KW-0119">Carbohydrate metabolism</keyword>
<evidence type="ECO:0000256" key="10">
    <source>
        <dbReference type="RuleBase" id="RU361207"/>
    </source>
</evidence>
<dbReference type="GO" id="GO:0004134">
    <property type="term" value="F:4-alpha-glucanotransferase activity"/>
    <property type="evidence" value="ECO:0007669"/>
    <property type="project" value="UniProtKB-EC"/>
</dbReference>
<evidence type="ECO:0000256" key="9">
    <source>
        <dbReference type="ARBA" id="ARBA00031501"/>
    </source>
</evidence>
<evidence type="ECO:0000256" key="4">
    <source>
        <dbReference type="ARBA" id="ARBA00020295"/>
    </source>
</evidence>
<keyword evidence="6 10" id="KW-0808">Transferase</keyword>
<evidence type="ECO:0000256" key="6">
    <source>
        <dbReference type="ARBA" id="ARBA00022679"/>
    </source>
</evidence>
<dbReference type="SUPFAM" id="SSF51445">
    <property type="entry name" value="(Trans)glycosidases"/>
    <property type="match status" value="1"/>
</dbReference>
<reference evidence="11 12" key="1">
    <citation type="submission" date="2016-12" db="EMBL/GenBank/DDBJ databases">
        <title>Isolation and genomic insights into novel planktonic Zetaproteobacteria from stratified waters of the Chesapeake Bay.</title>
        <authorList>
            <person name="McAllister S.M."/>
            <person name="Kato S."/>
            <person name="Chan C.S."/>
            <person name="Chiu B.K."/>
            <person name="Field E.K."/>
        </authorList>
    </citation>
    <scope>NUCLEOTIDE SEQUENCE [LARGE SCALE GENOMIC DNA]</scope>
    <source>
        <strain evidence="11 12">CP-5</strain>
    </source>
</reference>
<dbReference type="EC" id="2.4.1.25" evidence="3 10"/>
<dbReference type="NCBIfam" id="TIGR00217">
    <property type="entry name" value="malQ"/>
    <property type="match status" value="1"/>
</dbReference>
<evidence type="ECO:0000256" key="8">
    <source>
        <dbReference type="ARBA" id="ARBA00031423"/>
    </source>
</evidence>
<dbReference type="Gene3D" id="3.20.20.80">
    <property type="entry name" value="Glycosidases"/>
    <property type="match status" value="1"/>
</dbReference>
<dbReference type="KEGG" id="maes:Ga0123461_0986"/>
<dbReference type="InterPro" id="IPR017853">
    <property type="entry name" value="GH"/>
</dbReference>
<evidence type="ECO:0000256" key="3">
    <source>
        <dbReference type="ARBA" id="ARBA00012560"/>
    </source>
</evidence>
<dbReference type="OrthoDB" id="9763489at2"/>
<accession>A0A2K8L599</accession>